<organism evidence="2 3">
    <name type="scientific">Fodinibius halophilus</name>
    <dbReference type="NCBI Taxonomy" id="1736908"/>
    <lineage>
        <taxon>Bacteria</taxon>
        <taxon>Pseudomonadati</taxon>
        <taxon>Balneolota</taxon>
        <taxon>Balneolia</taxon>
        <taxon>Balneolales</taxon>
        <taxon>Balneolaceae</taxon>
        <taxon>Fodinibius</taxon>
    </lineage>
</organism>
<feature type="signal peptide" evidence="1">
    <location>
        <begin position="1"/>
        <end position="21"/>
    </location>
</feature>
<sequence length="164" mass="18214">MKSLITSMLIAVFLTVGCASSGSVYQLPDNQRKGLTFQTYQEAPKEAFDTVEEVVQSYKSDMFMEEGWEIESSDKLAGTLKTNWRKAGSSGSVSGGNTMGSDSDERYKLNVRITEVGSGSKVSLQLIKQVKMSQWRTFDVKQETAQNHLQPLLKELDKSLTVQS</sequence>
<gene>
    <name evidence="2" type="ORF">G3569_08290</name>
</gene>
<evidence type="ECO:0000256" key="1">
    <source>
        <dbReference type="SAM" id="SignalP"/>
    </source>
</evidence>
<dbReference type="RefSeq" id="WP_165267997.1">
    <property type="nucleotide sequence ID" value="NZ_JAALLS010000009.1"/>
</dbReference>
<feature type="chain" id="PRO_5026949002" description="DUF4136 domain-containing protein" evidence="1">
    <location>
        <begin position="22"/>
        <end position="164"/>
    </location>
</feature>
<protein>
    <recommendedName>
        <fullName evidence="4">DUF4136 domain-containing protein</fullName>
    </recommendedName>
</protein>
<evidence type="ECO:0000313" key="2">
    <source>
        <dbReference type="EMBL" id="NGP88353.1"/>
    </source>
</evidence>
<evidence type="ECO:0000313" key="3">
    <source>
        <dbReference type="Proteomes" id="UP000479132"/>
    </source>
</evidence>
<dbReference type="Proteomes" id="UP000479132">
    <property type="component" value="Unassembled WGS sequence"/>
</dbReference>
<evidence type="ECO:0008006" key="4">
    <source>
        <dbReference type="Google" id="ProtNLM"/>
    </source>
</evidence>
<keyword evidence="1" id="KW-0732">Signal</keyword>
<name>A0A6M1T6U0_9BACT</name>
<proteinExistence type="predicted"/>
<dbReference type="AlphaFoldDB" id="A0A6M1T6U0"/>
<dbReference type="EMBL" id="JAALLS010000009">
    <property type="protein sequence ID" value="NGP88353.1"/>
    <property type="molecule type" value="Genomic_DNA"/>
</dbReference>
<accession>A0A6M1T6U0</accession>
<comment type="caution">
    <text evidence="2">The sequence shown here is derived from an EMBL/GenBank/DDBJ whole genome shotgun (WGS) entry which is preliminary data.</text>
</comment>
<dbReference type="PROSITE" id="PS51257">
    <property type="entry name" value="PROKAR_LIPOPROTEIN"/>
    <property type="match status" value="1"/>
</dbReference>
<keyword evidence="3" id="KW-1185">Reference proteome</keyword>
<reference evidence="2 3" key="1">
    <citation type="submission" date="2020-02" db="EMBL/GenBank/DDBJ databases">
        <title>Aliifodinibius halophilus 2W32, complete genome.</title>
        <authorList>
            <person name="Li Y."/>
            <person name="Wu S."/>
        </authorList>
    </citation>
    <scope>NUCLEOTIDE SEQUENCE [LARGE SCALE GENOMIC DNA]</scope>
    <source>
        <strain evidence="2 3">2W32</strain>
    </source>
</reference>